<protein>
    <submittedName>
        <fullName evidence="2">Uncharacterized protein</fullName>
    </submittedName>
</protein>
<evidence type="ECO:0000256" key="1">
    <source>
        <dbReference type="SAM" id="MobiDB-lite"/>
    </source>
</evidence>
<sequence>MRLLEEKVMQGCGVESVVSQQLSEALRPDSAAVLSIAAAAADELGDKVNDQVQLGLREVRADAEERISAIEAKLDESPDFEPRLAALESRIDEAPDHEPRVAALESRLDETPDHEPRLAGIEEKIEA</sequence>
<feature type="region of interest" description="Disordered" evidence="1">
    <location>
        <begin position="103"/>
        <end position="127"/>
    </location>
</feature>
<accession>A0ABQ5L112</accession>
<evidence type="ECO:0000313" key="2">
    <source>
        <dbReference type="EMBL" id="GKT37648.1"/>
    </source>
</evidence>
<reference evidence="2" key="1">
    <citation type="submission" date="2022-03" db="EMBL/GenBank/DDBJ databases">
        <title>Draft genome sequence of Aduncisulcus paluster, a free-living microaerophilic Fornicata.</title>
        <authorList>
            <person name="Yuyama I."/>
            <person name="Kume K."/>
            <person name="Tamura T."/>
            <person name="Inagaki Y."/>
            <person name="Hashimoto T."/>
        </authorList>
    </citation>
    <scope>NUCLEOTIDE SEQUENCE</scope>
    <source>
        <strain evidence="2">NY0171</strain>
    </source>
</reference>
<feature type="non-terminal residue" evidence="2">
    <location>
        <position position="127"/>
    </location>
</feature>
<organism evidence="2 3">
    <name type="scientific">Aduncisulcus paluster</name>
    <dbReference type="NCBI Taxonomy" id="2918883"/>
    <lineage>
        <taxon>Eukaryota</taxon>
        <taxon>Metamonada</taxon>
        <taxon>Carpediemonas-like organisms</taxon>
        <taxon>Aduncisulcus</taxon>
    </lineage>
</organism>
<dbReference type="Proteomes" id="UP001057375">
    <property type="component" value="Unassembled WGS sequence"/>
</dbReference>
<comment type="caution">
    <text evidence="2">The sequence shown here is derived from an EMBL/GenBank/DDBJ whole genome shotgun (WGS) entry which is preliminary data.</text>
</comment>
<gene>
    <name evidence="2" type="ORF">ADUPG1_003586</name>
</gene>
<name>A0ABQ5L112_9EUKA</name>
<proteinExistence type="predicted"/>
<keyword evidence="3" id="KW-1185">Reference proteome</keyword>
<dbReference type="EMBL" id="BQXS01004949">
    <property type="protein sequence ID" value="GKT37648.1"/>
    <property type="molecule type" value="Genomic_DNA"/>
</dbReference>
<evidence type="ECO:0000313" key="3">
    <source>
        <dbReference type="Proteomes" id="UP001057375"/>
    </source>
</evidence>